<dbReference type="STRING" id="1121013.GCA_000426365_02026"/>
<keyword evidence="1" id="KW-0963">Cytoplasm</keyword>
<evidence type="ECO:0000256" key="5">
    <source>
        <dbReference type="ARBA" id="ARBA00048267"/>
    </source>
</evidence>
<protein>
    <recommendedName>
        <fullName evidence="4">protein-glutamate methylesterase</fullName>
        <ecNumber evidence="4">3.1.1.61</ecNumber>
    </recommendedName>
</protein>
<proteinExistence type="predicted"/>
<reference evidence="10 11" key="1">
    <citation type="submission" date="2013-09" db="EMBL/GenBank/DDBJ databases">
        <title>Genome sequencing of Arenimonas composti.</title>
        <authorList>
            <person name="Chen F."/>
            <person name="Wang G."/>
        </authorList>
    </citation>
    <scope>NUCLEOTIDE SEQUENCE [LARGE SCALE GENOMIC DNA]</scope>
    <source>
        <strain evidence="10 11">TR7-09</strain>
    </source>
</reference>
<comment type="catalytic activity">
    <reaction evidence="5">
        <text>[protein]-L-glutamate 5-O-methyl ester + H2O = L-glutamyl-[protein] + methanol + H(+)</text>
        <dbReference type="Rhea" id="RHEA:23236"/>
        <dbReference type="Rhea" id="RHEA-COMP:10208"/>
        <dbReference type="Rhea" id="RHEA-COMP:10311"/>
        <dbReference type="ChEBI" id="CHEBI:15377"/>
        <dbReference type="ChEBI" id="CHEBI:15378"/>
        <dbReference type="ChEBI" id="CHEBI:17790"/>
        <dbReference type="ChEBI" id="CHEBI:29973"/>
        <dbReference type="ChEBI" id="CHEBI:82795"/>
        <dbReference type="EC" id="3.1.1.61"/>
    </reaction>
</comment>
<dbReference type="EMBL" id="AWXU01000052">
    <property type="protein sequence ID" value="KFN48568.1"/>
    <property type="molecule type" value="Genomic_DNA"/>
</dbReference>
<dbReference type="InterPro" id="IPR035909">
    <property type="entry name" value="CheB_C"/>
</dbReference>
<dbReference type="CDD" id="cd16432">
    <property type="entry name" value="CheB_Rec"/>
    <property type="match status" value="1"/>
</dbReference>
<dbReference type="EC" id="3.1.1.61" evidence="4"/>
<feature type="active site" evidence="6">
    <location>
        <position position="177"/>
    </location>
</feature>
<feature type="active site" evidence="6">
    <location>
        <position position="150"/>
    </location>
</feature>
<dbReference type="GO" id="GO:0008984">
    <property type="term" value="F:protein-glutamate methylesterase activity"/>
    <property type="evidence" value="ECO:0007669"/>
    <property type="project" value="UniProtKB-EC"/>
</dbReference>
<name>A0A091B7F1_9GAMM</name>
<dbReference type="GO" id="GO:0000156">
    <property type="term" value="F:phosphorelay response regulator activity"/>
    <property type="evidence" value="ECO:0007669"/>
    <property type="project" value="InterPro"/>
</dbReference>
<sequence length="329" mass="33973">MRLAVAHADRLVREALRRALARSPLELAWSAGDSDTMEEFCRRDPPQLLLADLHLLGTRAARLPALLAAGIAVIAVSERDGAGDAYEALGYGALGLLEPPRLTESGELVGGPRALARIQRLASLVVPGPPPAAVARGGDVRPPLIALGASTGGPHALARVLATLPATLAAAVLIVQHIESGFTQGLAEWLGSQSPLPVSLAQRGERPQAGRVYVAGAGGHLVLLPSFQFGHQHGRPGELHVPSVDALFLSLAAHASPGAAALLTGMGSDGVAGLDEMRRRGWHTLAQDEASSVVWGMPRAAIASGAATQALDLAAIGPALVRHIDRGRQ</sequence>
<dbReference type="Pfam" id="PF01339">
    <property type="entry name" value="CheB_methylest"/>
    <property type="match status" value="1"/>
</dbReference>
<evidence type="ECO:0000256" key="1">
    <source>
        <dbReference type="ARBA" id="ARBA00022490"/>
    </source>
</evidence>
<dbReference type="PROSITE" id="PS50110">
    <property type="entry name" value="RESPONSE_REGULATORY"/>
    <property type="match status" value="1"/>
</dbReference>
<dbReference type="AlphaFoldDB" id="A0A091B7F1"/>
<dbReference type="GO" id="GO:0006935">
    <property type="term" value="P:chemotaxis"/>
    <property type="evidence" value="ECO:0007669"/>
    <property type="project" value="UniProtKB-UniRule"/>
</dbReference>
<evidence type="ECO:0000256" key="6">
    <source>
        <dbReference type="PROSITE-ProRule" id="PRU00050"/>
    </source>
</evidence>
<dbReference type="InterPro" id="IPR011006">
    <property type="entry name" value="CheY-like_superfamily"/>
</dbReference>
<evidence type="ECO:0000256" key="3">
    <source>
        <dbReference type="ARBA" id="ARBA00022801"/>
    </source>
</evidence>
<evidence type="ECO:0000259" key="9">
    <source>
        <dbReference type="PROSITE" id="PS50122"/>
    </source>
</evidence>
<dbReference type="GO" id="GO:0005737">
    <property type="term" value="C:cytoplasm"/>
    <property type="evidence" value="ECO:0007669"/>
    <property type="project" value="InterPro"/>
</dbReference>
<evidence type="ECO:0000256" key="2">
    <source>
        <dbReference type="ARBA" id="ARBA00022500"/>
    </source>
</evidence>
<keyword evidence="2 6" id="KW-0145">Chemotaxis</keyword>
<evidence type="ECO:0000256" key="4">
    <source>
        <dbReference type="ARBA" id="ARBA00039140"/>
    </source>
</evidence>
<feature type="domain" description="CheB-type methylesterase" evidence="9">
    <location>
        <begin position="127"/>
        <end position="327"/>
    </location>
</feature>
<dbReference type="InterPro" id="IPR001789">
    <property type="entry name" value="Sig_transdc_resp-reg_receiver"/>
</dbReference>
<comment type="caution">
    <text evidence="10">The sequence shown here is derived from an EMBL/GenBank/DDBJ whole genome shotgun (WGS) entry which is preliminary data.</text>
</comment>
<gene>
    <name evidence="10" type="ORF">P873_14215</name>
</gene>
<dbReference type="PROSITE" id="PS50122">
    <property type="entry name" value="CHEB"/>
    <property type="match status" value="1"/>
</dbReference>
<dbReference type="RefSeq" id="WP_026817846.1">
    <property type="nucleotide sequence ID" value="NZ_AWXU01000052.1"/>
</dbReference>
<organism evidence="10 11">
    <name type="scientific">Arenimonas composti TR7-09 = DSM 18010</name>
    <dbReference type="NCBI Taxonomy" id="1121013"/>
    <lineage>
        <taxon>Bacteria</taxon>
        <taxon>Pseudomonadati</taxon>
        <taxon>Pseudomonadota</taxon>
        <taxon>Gammaproteobacteria</taxon>
        <taxon>Lysobacterales</taxon>
        <taxon>Lysobacteraceae</taxon>
        <taxon>Arenimonas</taxon>
    </lineage>
</organism>
<keyword evidence="11" id="KW-1185">Reference proteome</keyword>
<dbReference type="Gene3D" id="3.40.50.180">
    <property type="entry name" value="Methylesterase CheB, C-terminal domain"/>
    <property type="match status" value="1"/>
</dbReference>
<accession>A0A091B7F1</accession>
<dbReference type="OrthoDB" id="9793421at2"/>
<feature type="modified residue" description="4-aspartylphosphate" evidence="7">
    <location>
        <position position="52"/>
    </location>
</feature>
<dbReference type="PANTHER" id="PTHR42872">
    <property type="entry name" value="PROTEIN-GLUTAMATE METHYLESTERASE/PROTEIN-GLUTAMINE GLUTAMINASE"/>
    <property type="match status" value="1"/>
</dbReference>
<evidence type="ECO:0000259" key="8">
    <source>
        <dbReference type="PROSITE" id="PS50110"/>
    </source>
</evidence>
<keyword evidence="7" id="KW-0597">Phosphoprotein</keyword>
<dbReference type="Gene3D" id="3.40.50.2300">
    <property type="match status" value="1"/>
</dbReference>
<evidence type="ECO:0000313" key="10">
    <source>
        <dbReference type="EMBL" id="KFN48568.1"/>
    </source>
</evidence>
<dbReference type="PANTHER" id="PTHR42872:SF6">
    <property type="entry name" value="PROTEIN-GLUTAMATE METHYLESTERASE_PROTEIN-GLUTAMINE GLUTAMINASE"/>
    <property type="match status" value="1"/>
</dbReference>
<dbReference type="SUPFAM" id="SSF52172">
    <property type="entry name" value="CheY-like"/>
    <property type="match status" value="1"/>
</dbReference>
<dbReference type="Proteomes" id="UP000029391">
    <property type="component" value="Unassembled WGS sequence"/>
</dbReference>
<evidence type="ECO:0000256" key="7">
    <source>
        <dbReference type="PROSITE-ProRule" id="PRU00169"/>
    </source>
</evidence>
<feature type="domain" description="Response regulatory" evidence="8">
    <location>
        <begin position="2"/>
        <end position="114"/>
    </location>
</feature>
<dbReference type="eggNOG" id="COG2201">
    <property type="taxonomic scope" value="Bacteria"/>
</dbReference>
<feature type="active site" evidence="6">
    <location>
        <position position="269"/>
    </location>
</feature>
<keyword evidence="3 6" id="KW-0378">Hydrolase</keyword>
<evidence type="ECO:0000313" key="11">
    <source>
        <dbReference type="Proteomes" id="UP000029391"/>
    </source>
</evidence>
<dbReference type="SUPFAM" id="SSF52738">
    <property type="entry name" value="Methylesterase CheB, C-terminal domain"/>
    <property type="match status" value="1"/>
</dbReference>
<dbReference type="InterPro" id="IPR000673">
    <property type="entry name" value="Sig_transdc_resp-reg_Me-estase"/>
</dbReference>